<keyword evidence="6 7" id="KW-0472">Membrane</keyword>
<evidence type="ECO:0000256" key="7">
    <source>
        <dbReference type="SAM" id="Phobius"/>
    </source>
</evidence>
<dbReference type="RefSeq" id="WP_318596444.1">
    <property type="nucleotide sequence ID" value="NZ_JAWSTH010000013.1"/>
</dbReference>
<evidence type="ECO:0000256" key="4">
    <source>
        <dbReference type="ARBA" id="ARBA00022692"/>
    </source>
</evidence>
<feature type="transmembrane region" description="Helical" evidence="7">
    <location>
        <begin position="28"/>
        <end position="46"/>
    </location>
</feature>
<evidence type="ECO:0000256" key="6">
    <source>
        <dbReference type="ARBA" id="ARBA00023136"/>
    </source>
</evidence>
<dbReference type="PANTHER" id="PTHR33884:SF3">
    <property type="entry name" value="UPF0410 PROTEIN YMGE"/>
    <property type="match status" value="1"/>
</dbReference>
<evidence type="ECO:0000256" key="1">
    <source>
        <dbReference type="ARBA" id="ARBA00004651"/>
    </source>
</evidence>
<dbReference type="EMBL" id="JAWSTH010000013">
    <property type="protein sequence ID" value="MDW5594187.1"/>
    <property type="molecule type" value="Genomic_DNA"/>
</dbReference>
<proteinExistence type="inferred from homology"/>
<dbReference type="InterPro" id="IPR007341">
    <property type="entry name" value="Transgly_assoc"/>
</dbReference>
<evidence type="ECO:0000256" key="3">
    <source>
        <dbReference type="ARBA" id="ARBA00022475"/>
    </source>
</evidence>
<keyword evidence="5 7" id="KW-1133">Transmembrane helix</keyword>
<accession>A0ABU4HNB4</accession>
<gene>
    <name evidence="8" type="ORF">R7226_07565</name>
</gene>
<name>A0ABU4HNB4_9ACTN</name>
<comment type="similarity">
    <text evidence="2">Belongs to the UPF0410 family.</text>
</comment>
<sequence>MIGAIILGIVAGYLGKFLMPGDEHEPQGFIATTLLGLVGALAGFFVFTELLGIGDTEIFDLGGLVGAVIGVMLVLFLYRMVASRTGGHGRGHHAV</sequence>
<evidence type="ECO:0000313" key="9">
    <source>
        <dbReference type="Proteomes" id="UP001284601"/>
    </source>
</evidence>
<comment type="caution">
    <text evidence="8">The sequence shown here is derived from an EMBL/GenBank/DDBJ whole genome shotgun (WGS) entry which is preliminary data.</text>
</comment>
<protein>
    <submittedName>
        <fullName evidence="8">GlsB/YeaQ/YmgE family stress response membrane protein</fullName>
    </submittedName>
</protein>
<evidence type="ECO:0000256" key="2">
    <source>
        <dbReference type="ARBA" id="ARBA00011006"/>
    </source>
</evidence>
<evidence type="ECO:0000256" key="5">
    <source>
        <dbReference type="ARBA" id="ARBA00022989"/>
    </source>
</evidence>
<dbReference type="Proteomes" id="UP001284601">
    <property type="component" value="Unassembled WGS sequence"/>
</dbReference>
<keyword evidence="9" id="KW-1185">Reference proteome</keyword>
<comment type="subcellular location">
    <subcellularLocation>
        <location evidence="1">Cell membrane</location>
        <topology evidence="1">Multi-pass membrane protein</topology>
    </subcellularLocation>
</comment>
<reference evidence="8 9" key="2">
    <citation type="submission" date="2023-10" db="EMBL/GenBank/DDBJ databases">
        <authorList>
            <person name="Han X.F."/>
        </authorList>
    </citation>
    <scope>NUCLEOTIDE SEQUENCE [LARGE SCALE GENOMIC DNA]</scope>
    <source>
        <strain evidence="8 9">KCTC 39840</strain>
    </source>
</reference>
<dbReference type="PANTHER" id="PTHR33884">
    <property type="entry name" value="UPF0410 PROTEIN YMGE"/>
    <property type="match status" value="1"/>
</dbReference>
<feature type="transmembrane region" description="Helical" evidence="7">
    <location>
        <begin position="58"/>
        <end position="78"/>
    </location>
</feature>
<keyword evidence="3" id="KW-1003">Cell membrane</keyword>
<dbReference type="Pfam" id="PF04226">
    <property type="entry name" value="Transgly_assoc"/>
    <property type="match status" value="1"/>
</dbReference>
<reference evidence="9" key="1">
    <citation type="submission" date="2023-07" db="EMBL/GenBank/DDBJ databases">
        <title>Conexibacter stalactiti sp. nov., isolated from stalactites in a lava cave and emended description of the genus Conexibacter.</title>
        <authorList>
            <person name="Lee S.D."/>
        </authorList>
    </citation>
    <scope>NUCLEOTIDE SEQUENCE [LARGE SCALE GENOMIC DNA]</scope>
    <source>
        <strain evidence="9">KCTC 39840</strain>
    </source>
</reference>
<keyword evidence="4 7" id="KW-0812">Transmembrane</keyword>
<organism evidence="8 9">
    <name type="scientific">Conexibacter stalactiti</name>
    <dbReference type="NCBI Taxonomy" id="1940611"/>
    <lineage>
        <taxon>Bacteria</taxon>
        <taxon>Bacillati</taxon>
        <taxon>Actinomycetota</taxon>
        <taxon>Thermoleophilia</taxon>
        <taxon>Solirubrobacterales</taxon>
        <taxon>Conexibacteraceae</taxon>
        <taxon>Conexibacter</taxon>
    </lineage>
</organism>
<evidence type="ECO:0000313" key="8">
    <source>
        <dbReference type="EMBL" id="MDW5594187.1"/>
    </source>
</evidence>